<evidence type="ECO:0000256" key="1">
    <source>
        <dbReference type="ARBA" id="ARBA00004613"/>
    </source>
</evidence>
<dbReference type="SUPFAM" id="SSF53187">
    <property type="entry name" value="Zn-dependent exopeptidases"/>
    <property type="match status" value="1"/>
</dbReference>
<dbReference type="Proteomes" id="UP001597012">
    <property type="component" value="Unassembled WGS sequence"/>
</dbReference>
<comment type="caution">
    <text evidence="5">The sequence shown here is derived from an EMBL/GenBank/DDBJ whole genome shotgun (WGS) entry which is preliminary data.</text>
</comment>
<dbReference type="InterPro" id="IPR013783">
    <property type="entry name" value="Ig-like_fold"/>
</dbReference>
<keyword evidence="3" id="KW-0645">Protease</keyword>
<dbReference type="PANTHER" id="PTHR12147">
    <property type="entry name" value="METALLOPEPTIDASE M28 FAMILY MEMBER"/>
    <property type="match status" value="1"/>
</dbReference>
<dbReference type="SUPFAM" id="SSF49265">
    <property type="entry name" value="Fibronectin type III"/>
    <property type="match status" value="1"/>
</dbReference>
<dbReference type="CDD" id="cd00063">
    <property type="entry name" value="FN3"/>
    <property type="match status" value="1"/>
</dbReference>
<accession>A0ABW3B2E6</accession>
<dbReference type="InterPro" id="IPR003961">
    <property type="entry name" value="FN3_dom"/>
</dbReference>
<keyword evidence="6" id="KW-1185">Reference proteome</keyword>
<comment type="subcellular location">
    <subcellularLocation>
        <location evidence="1">Secreted</location>
    </subcellularLocation>
</comment>
<evidence type="ECO:0000313" key="5">
    <source>
        <dbReference type="EMBL" id="MFD0797482.1"/>
    </source>
</evidence>
<dbReference type="InterPro" id="IPR007484">
    <property type="entry name" value="Peptidase_M28"/>
</dbReference>
<feature type="domain" description="Peptidase M28" evidence="4">
    <location>
        <begin position="109"/>
        <end position="313"/>
    </location>
</feature>
<dbReference type="InterPro" id="IPR036116">
    <property type="entry name" value="FN3_sf"/>
</dbReference>
<evidence type="ECO:0000256" key="2">
    <source>
        <dbReference type="ARBA" id="ARBA00022525"/>
    </source>
</evidence>
<dbReference type="PANTHER" id="PTHR12147:SF26">
    <property type="entry name" value="PEPTIDASE M28 DOMAIN-CONTAINING PROTEIN"/>
    <property type="match status" value="1"/>
</dbReference>
<organism evidence="5 6">
    <name type="scientific">Maribacter chungangensis</name>
    <dbReference type="NCBI Taxonomy" id="1069117"/>
    <lineage>
        <taxon>Bacteria</taxon>
        <taxon>Pseudomonadati</taxon>
        <taxon>Bacteroidota</taxon>
        <taxon>Flavobacteriia</taxon>
        <taxon>Flavobacteriales</taxon>
        <taxon>Flavobacteriaceae</taxon>
        <taxon>Maribacter</taxon>
    </lineage>
</organism>
<keyword evidence="3" id="KW-0378">Hydrolase</keyword>
<gene>
    <name evidence="5" type="ORF">ACFQZJ_08420</name>
</gene>
<dbReference type="InterPro" id="IPR045175">
    <property type="entry name" value="M28_fam"/>
</dbReference>
<reference evidence="6" key="1">
    <citation type="journal article" date="2019" name="Int. J. Syst. Evol. Microbiol.">
        <title>The Global Catalogue of Microorganisms (GCM) 10K type strain sequencing project: providing services to taxonomists for standard genome sequencing and annotation.</title>
        <authorList>
            <consortium name="The Broad Institute Genomics Platform"/>
            <consortium name="The Broad Institute Genome Sequencing Center for Infectious Disease"/>
            <person name="Wu L."/>
            <person name="Ma J."/>
        </authorList>
    </citation>
    <scope>NUCLEOTIDE SEQUENCE [LARGE SCALE GENOMIC DNA]</scope>
    <source>
        <strain evidence="6">CCUG 61948</strain>
    </source>
</reference>
<protein>
    <submittedName>
        <fullName evidence="5">M28 family peptidase</fullName>
    </submittedName>
</protein>
<dbReference type="EMBL" id="JBHTHY010000006">
    <property type="protein sequence ID" value="MFD0797482.1"/>
    <property type="molecule type" value="Genomic_DNA"/>
</dbReference>
<evidence type="ECO:0000256" key="3">
    <source>
        <dbReference type="ARBA" id="ARBA00023049"/>
    </source>
</evidence>
<name>A0ABW3B2E6_9FLAO</name>
<proteinExistence type="predicted"/>
<keyword evidence="2" id="KW-0964">Secreted</keyword>
<dbReference type="Pfam" id="PF04389">
    <property type="entry name" value="Peptidase_M28"/>
    <property type="match status" value="1"/>
</dbReference>
<sequence length="443" mass="49291">MKKILRLGIVLSFCTISAQTDQRIYDIIEAVSAERIEKDITTLANFGTRHTLSDTVSQTRGIGAARRWIKSEFEKTSTACNECLEVFYQKDLVKKGTNQRITKDVEIVNVLAIQRGTKYPNRFIIMSGDIDSRVSDPTNFMDDSPGANDNASGMAGAIEAARVLSKYKFENSIIYMGLSGEEQGLFGGAGVAAYAKKQGWEIIGVLNNDMIGNITGVDGITSSTDFRIFSEPVPPTETEKERNARRFYGGEVDGISRQLARYVHKTTKTYMPEMNPMLIYRLDRFGRGGHHRPFNDAGFAGIRIMEAHENYTQQHQDIRVEDGVAYGDVLEHVDFDYAAKLTAVNAITMASLAWAPPAPKTVEIGGIVEPSAKFKWSKVNGAIGYKIYWRDTTSPTWDHSRFVGDINEFTLKGIVIDNYFFGVSAVGKDGFESQVVFPNGIFR</sequence>
<dbReference type="RefSeq" id="WP_379933812.1">
    <property type="nucleotide sequence ID" value="NZ_JBHTHY010000006.1"/>
</dbReference>
<evidence type="ECO:0000259" key="4">
    <source>
        <dbReference type="Pfam" id="PF04389"/>
    </source>
</evidence>
<keyword evidence="3" id="KW-0482">Metalloprotease</keyword>
<dbReference type="Gene3D" id="3.40.630.10">
    <property type="entry name" value="Zn peptidases"/>
    <property type="match status" value="1"/>
</dbReference>
<dbReference type="Gene3D" id="2.60.40.10">
    <property type="entry name" value="Immunoglobulins"/>
    <property type="match status" value="1"/>
</dbReference>
<evidence type="ECO:0000313" key="6">
    <source>
        <dbReference type="Proteomes" id="UP001597012"/>
    </source>
</evidence>